<name>A0A498GY58_9EURY</name>
<gene>
    <name evidence="1" type="ORF">ABH15_05310</name>
</gene>
<accession>A0A498GY58</accession>
<dbReference type="EMBL" id="LHQS01000002">
    <property type="protein sequence ID" value="RXE55661.1"/>
    <property type="molecule type" value="Genomic_DNA"/>
</dbReference>
<proteinExistence type="predicted"/>
<organism evidence="1 2">
    <name type="scientific">Methanoculleus taiwanensis</name>
    <dbReference type="NCBI Taxonomy" id="1550565"/>
    <lineage>
        <taxon>Archaea</taxon>
        <taxon>Methanobacteriati</taxon>
        <taxon>Methanobacteriota</taxon>
        <taxon>Stenosarchaea group</taxon>
        <taxon>Methanomicrobia</taxon>
        <taxon>Methanomicrobiales</taxon>
        <taxon>Methanomicrobiaceae</taxon>
        <taxon>Methanoculleus</taxon>
    </lineage>
</organism>
<sequence>MSPGILLILAASAIICGCITAPQEETVAISSNTTAYSPAMSHTVGIELAVYYTGSAEDSATYHWTADYGEFVIWTPPDYRVTPLGADAVTEDATVYWTYHPGQPGEEPAAVRVAVTIEENETGRTLATAERQIVREGSLYRLEAE</sequence>
<evidence type="ECO:0000313" key="2">
    <source>
        <dbReference type="Proteomes" id="UP000290932"/>
    </source>
</evidence>
<keyword evidence="2" id="KW-1185">Reference proteome</keyword>
<evidence type="ECO:0000313" key="1">
    <source>
        <dbReference type="EMBL" id="RXE55661.1"/>
    </source>
</evidence>
<dbReference type="Proteomes" id="UP000290932">
    <property type="component" value="Unassembled WGS sequence"/>
</dbReference>
<reference evidence="1 2" key="1">
    <citation type="journal article" date="2015" name="Int. J. Syst. Evol. Microbiol.">
        <title>Methanoculleus taiwanensis sp. nov., a methanogen isolated from deep marine sediment at the deformation front area near Taiwan.</title>
        <authorList>
            <person name="Weng C.Y."/>
            <person name="Chen S.C."/>
            <person name="Lai M.C."/>
            <person name="Wu S.Y."/>
            <person name="Lin S."/>
            <person name="Yang T.F."/>
            <person name="Chen P.C."/>
        </authorList>
    </citation>
    <scope>NUCLEOTIDE SEQUENCE [LARGE SCALE GENOMIC DNA]</scope>
    <source>
        <strain evidence="1 2">CYW4</strain>
    </source>
</reference>
<comment type="caution">
    <text evidence="1">The sequence shown here is derived from an EMBL/GenBank/DDBJ whole genome shotgun (WGS) entry which is preliminary data.</text>
</comment>
<dbReference type="AlphaFoldDB" id="A0A498GY58"/>
<protein>
    <submittedName>
        <fullName evidence="1">Uncharacterized protein</fullName>
    </submittedName>
</protein>